<dbReference type="SMART" id="SM00388">
    <property type="entry name" value="HisKA"/>
    <property type="match status" value="1"/>
</dbReference>
<gene>
    <name evidence="11" type="ORF">QI031_08385</name>
</gene>
<dbReference type="SMART" id="SM00448">
    <property type="entry name" value="REC"/>
    <property type="match status" value="1"/>
</dbReference>
<keyword evidence="11" id="KW-0067">ATP-binding</keyword>
<dbReference type="Gene3D" id="3.40.50.2300">
    <property type="match status" value="1"/>
</dbReference>
<keyword evidence="3 8" id="KW-0597">Phosphoprotein</keyword>
<accession>A0AAJ6PB64</accession>
<evidence type="ECO:0000313" key="12">
    <source>
        <dbReference type="Proteomes" id="UP001223520"/>
    </source>
</evidence>
<dbReference type="KEGG" id="hbq:QI031_08385"/>
<evidence type="ECO:0000313" key="11">
    <source>
        <dbReference type="EMBL" id="WGV27491.1"/>
    </source>
</evidence>
<feature type="domain" description="Response regulatory" evidence="10">
    <location>
        <begin position="9"/>
        <end position="125"/>
    </location>
</feature>
<dbReference type="InterPro" id="IPR050351">
    <property type="entry name" value="BphY/WalK/GraS-like"/>
</dbReference>
<comment type="function">
    <text evidence="7">Photoreceptor which exists in two forms that are reversibly interconvertible by light: the R form that absorbs maximally in the red region of the spectrum and the FR form that absorbs maximally in the far-red region.</text>
</comment>
<evidence type="ECO:0000256" key="4">
    <source>
        <dbReference type="ARBA" id="ARBA00022679"/>
    </source>
</evidence>
<protein>
    <recommendedName>
        <fullName evidence="2">histidine kinase</fullName>
        <ecNumber evidence="2">2.7.13.3</ecNumber>
    </recommendedName>
</protein>
<dbReference type="SUPFAM" id="SSF55785">
    <property type="entry name" value="PYP-like sensor domain (PAS domain)"/>
    <property type="match status" value="1"/>
</dbReference>
<dbReference type="InterPro" id="IPR036097">
    <property type="entry name" value="HisK_dim/P_sf"/>
</dbReference>
<dbReference type="CDD" id="cd00156">
    <property type="entry name" value="REC"/>
    <property type="match status" value="1"/>
</dbReference>
<evidence type="ECO:0000256" key="8">
    <source>
        <dbReference type="PROSITE-ProRule" id="PRU00169"/>
    </source>
</evidence>
<evidence type="ECO:0000259" key="9">
    <source>
        <dbReference type="PROSITE" id="PS50109"/>
    </source>
</evidence>
<dbReference type="GO" id="GO:0000156">
    <property type="term" value="F:phosphorelay response regulator activity"/>
    <property type="evidence" value="ECO:0007669"/>
    <property type="project" value="TreeGrafter"/>
</dbReference>
<proteinExistence type="predicted"/>
<evidence type="ECO:0000256" key="1">
    <source>
        <dbReference type="ARBA" id="ARBA00000085"/>
    </source>
</evidence>
<dbReference type="GO" id="GO:0005524">
    <property type="term" value="F:ATP binding"/>
    <property type="evidence" value="ECO:0007669"/>
    <property type="project" value="UniProtKB-KW"/>
</dbReference>
<keyword evidence="11" id="KW-0547">Nucleotide-binding</keyword>
<dbReference type="FunFam" id="3.30.565.10:FF:000006">
    <property type="entry name" value="Sensor histidine kinase WalK"/>
    <property type="match status" value="1"/>
</dbReference>
<dbReference type="Proteomes" id="UP001223520">
    <property type="component" value="Chromosome"/>
</dbReference>
<evidence type="ECO:0000256" key="5">
    <source>
        <dbReference type="ARBA" id="ARBA00022777"/>
    </source>
</evidence>
<keyword evidence="12" id="KW-1185">Reference proteome</keyword>
<dbReference type="Gene3D" id="1.10.287.130">
    <property type="match status" value="1"/>
</dbReference>
<dbReference type="GO" id="GO:0000155">
    <property type="term" value="F:phosphorelay sensor kinase activity"/>
    <property type="evidence" value="ECO:0007669"/>
    <property type="project" value="InterPro"/>
</dbReference>
<dbReference type="EMBL" id="CP124543">
    <property type="protein sequence ID" value="WGV27491.1"/>
    <property type="molecule type" value="Genomic_DNA"/>
</dbReference>
<evidence type="ECO:0000256" key="3">
    <source>
        <dbReference type="ARBA" id="ARBA00022553"/>
    </source>
</evidence>
<dbReference type="PRINTS" id="PR00344">
    <property type="entry name" value="BCTRLSENSOR"/>
</dbReference>
<dbReference type="SUPFAM" id="SSF55874">
    <property type="entry name" value="ATPase domain of HSP90 chaperone/DNA topoisomerase II/histidine kinase"/>
    <property type="match status" value="1"/>
</dbReference>
<keyword evidence="6" id="KW-0902">Two-component regulatory system</keyword>
<dbReference type="PANTHER" id="PTHR42878:SF15">
    <property type="entry name" value="BACTERIOPHYTOCHROME"/>
    <property type="match status" value="1"/>
</dbReference>
<dbReference type="SUPFAM" id="SSF47384">
    <property type="entry name" value="Homodimeric domain of signal transducing histidine kinase"/>
    <property type="match status" value="1"/>
</dbReference>
<dbReference type="InterPro" id="IPR011006">
    <property type="entry name" value="CheY-like_superfamily"/>
</dbReference>
<dbReference type="InterPro" id="IPR003661">
    <property type="entry name" value="HisK_dim/P_dom"/>
</dbReference>
<evidence type="ECO:0000256" key="7">
    <source>
        <dbReference type="ARBA" id="ARBA00055745"/>
    </source>
</evidence>
<keyword evidence="4" id="KW-0808">Transferase</keyword>
<dbReference type="Pfam" id="PF00512">
    <property type="entry name" value="HisKA"/>
    <property type="match status" value="1"/>
</dbReference>
<dbReference type="SMART" id="SM00387">
    <property type="entry name" value="HATPase_c"/>
    <property type="match status" value="1"/>
</dbReference>
<reference evidence="11 12" key="1">
    <citation type="journal article" date="2023" name="Limnol Oceanogr Lett">
        <title>Environmental adaptations by the intertidal Antarctic cyanobacterium Halotia branconii CENA392 as revealed using long-read genome sequencing.</title>
        <authorList>
            <person name="Dextro R.B."/>
            <person name="Delbaje E."/>
            <person name="Freitas P.N.N."/>
            <person name="Geraldes V."/>
            <person name="Pinto E."/>
            <person name="Long P.F."/>
            <person name="Fiore M.F."/>
        </authorList>
    </citation>
    <scope>NUCLEOTIDE SEQUENCE [LARGE SCALE GENOMIC DNA]</scope>
    <source>
        <strain evidence="11 12">CENA392</strain>
    </source>
</reference>
<dbReference type="PANTHER" id="PTHR42878">
    <property type="entry name" value="TWO-COMPONENT HISTIDINE KINASE"/>
    <property type="match status" value="1"/>
</dbReference>
<evidence type="ECO:0000256" key="6">
    <source>
        <dbReference type="ARBA" id="ARBA00023012"/>
    </source>
</evidence>
<dbReference type="PROSITE" id="PS50109">
    <property type="entry name" value="HIS_KIN"/>
    <property type="match status" value="1"/>
</dbReference>
<keyword evidence="5" id="KW-0418">Kinase</keyword>
<feature type="domain" description="Histidine kinase" evidence="9">
    <location>
        <begin position="280"/>
        <end position="495"/>
    </location>
</feature>
<dbReference type="GO" id="GO:0030295">
    <property type="term" value="F:protein kinase activator activity"/>
    <property type="evidence" value="ECO:0007669"/>
    <property type="project" value="TreeGrafter"/>
</dbReference>
<dbReference type="RefSeq" id="WP_281484730.1">
    <property type="nucleotide sequence ID" value="NZ_CP124543.1"/>
</dbReference>
<evidence type="ECO:0000256" key="2">
    <source>
        <dbReference type="ARBA" id="ARBA00012438"/>
    </source>
</evidence>
<organism evidence="11 12">
    <name type="scientific">Halotia branconii CENA392</name>
    <dbReference type="NCBI Taxonomy" id="1539056"/>
    <lineage>
        <taxon>Bacteria</taxon>
        <taxon>Bacillati</taxon>
        <taxon>Cyanobacteriota</taxon>
        <taxon>Cyanophyceae</taxon>
        <taxon>Nostocales</taxon>
        <taxon>Nodulariaceae</taxon>
        <taxon>Halotia</taxon>
    </lineage>
</organism>
<name>A0AAJ6PB64_9CYAN</name>
<dbReference type="AlphaFoldDB" id="A0AAJ6PB64"/>
<dbReference type="InterPro" id="IPR035965">
    <property type="entry name" value="PAS-like_dom_sf"/>
</dbReference>
<dbReference type="SUPFAM" id="SSF52172">
    <property type="entry name" value="CheY-like"/>
    <property type="match status" value="1"/>
</dbReference>
<dbReference type="Pfam" id="PF02518">
    <property type="entry name" value="HATPase_c"/>
    <property type="match status" value="1"/>
</dbReference>
<dbReference type="Gene3D" id="3.30.565.10">
    <property type="entry name" value="Histidine kinase-like ATPase, C-terminal domain"/>
    <property type="match status" value="1"/>
</dbReference>
<dbReference type="InterPro" id="IPR036890">
    <property type="entry name" value="HATPase_C_sf"/>
</dbReference>
<feature type="modified residue" description="4-aspartylphosphate" evidence="8">
    <location>
        <position position="60"/>
    </location>
</feature>
<comment type="catalytic activity">
    <reaction evidence="1">
        <text>ATP + protein L-histidine = ADP + protein N-phospho-L-histidine.</text>
        <dbReference type="EC" id="2.7.13.3"/>
    </reaction>
</comment>
<dbReference type="InterPro" id="IPR004358">
    <property type="entry name" value="Sig_transdc_His_kin-like_C"/>
</dbReference>
<evidence type="ECO:0000259" key="10">
    <source>
        <dbReference type="PROSITE" id="PS50110"/>
    </source>
</evidence>
<dbReference type="InterPro" id="IPR001789">
    <property type="entry name" value="Sig_transdc_resp-reg_receiver"/>
</dbReference>
<dbReference type="CDD" id="cd00082">
    <property type="entry name" value="HisKA"/>
    <property type="match status" value="1"/>
</dbReference>
<dbReference type="InterPro" id="IPR005467">
    <property type="entry name" value="His_kinase_dom"/>
</dbReference>
<dbReference type="InterPro" id="IPR003594">
    <property type="entry name" value="HATPase_dom"/>
</dbReference>
<dbReference type="GO" id="GO:0007234">
    <property type="term" value="P:osmosensory signaling via phosphorelay pathway"/>
    <property type="evidence" value="ECO:0007669"/>
    <property type="project" value="TreeGrafter"/>
</dbReference>
<dbReference type="PROSITE" id="PS50110">
    <property type="entry name" value="RESPONSE_REGULATORY"/>
    <property type="match status" value="1"/>
</dbReference>
<dbReference type="Pfam" id="PF00072">
    <property type="entry name" value="Response_reg"/>
    <property type="match status" value="1"/>
</dbReference>
<dbReference type="EC" id="2.7.13.3" evidence="2"/>
<sequence length="497" mass="57213">MELERSLQRILLIEDNPNDRLLIARELRREFPDIQIQKALDWTEINQAFADDTFDFVITDYELNWTTGLDVLRAVKDHDSNRPIIMFTNSGTQEIAVEAMKAGLDDYVIKSPKHFVRLPQAVRTVWGNSQIRRKASKLEFRLQFLLNELKVGVFRTTLDGQLLEASEGLLRLLNLHSLSEAQTFFQENLMLNAIERTRQTQWQREVSLDDSGKLLWLQISETLVQLNGKTVIDGLVSNITEQKQTAAAVRSLNQTLEQRVKERTIRLEMLNRELEIFAFSVSHDLRTPIRQIDGFATLLKQQLQSITVDETVVHYLQQINELTARSGKMIDDLLQFSRTGRVEMQYTTVNMERLVQEAKRQVETQLAGRNIRWQIASLPTVRGDRNLLRQVWQNLIENAVKYTRFREQAEIAIGSGVNEGETIFFVRDNGIGFDKDEAQRLFGVFQRLANAQVFEGTGIGLANVQRVIYRHGGRLWAEGKLNVGATFYFSLPSISNF</sequence>